<sequence length="135" mass="15191">MGDRMTRSTKRLRVIGYVRLSDYRGKNDASTAAARQREAITAMCVARGGDLVDIVENLNVSGSDRGKRLDRPGLVNLRPDGDPTTGVRGRPIFDRVKYLIRRAALPCSLFPIRSNLEWCQATPLRSEHIRLHMET</sequence>
<organism evidence="1 2">
    <name type="scientific">Aeromicrobium ginsengisoli</name>
    <dbReference type="NCBI Taxonomy" id="363867"/>
    <lineage>
        <taxon>Bacteria</taxon>
        <taxon>Bacillati</taxon>
        <taxon>Actinomycetota</taxon>
        <taxon>Actinomycetes</taxon>
        <taxon>Propionibacteriales</taxon>
        <taxon>Nocardioidaceae</taxon>
        <taxon>Aeromicrobium</taxon>
    </lineage>
</organism>
<evidence type="ECO:0000313" key="1">
    <source>
        <dbReference type="EMBL" id="KAA1399654.1"/>
    </source>
</evidence>
<accession>A0A5M4FHI9</accession>
<gene>
    <name evidence="1" type="ORF">ESP70_002515</name>
</gene>
<dbReference type="GO" id="GO:0003677">
    <property type="term" value="F:DNA binding"/>
    <property type="evidence" value="ECO:0007669"/>
    <property type="project" value="InterPro"/>
</dbReference>
<dbReference type="Gene3D" id="3.40.50.1390">
    <property type="entry name" value="Resolvase, N-terminal catalytic domain"/>
    <property type="match status" value="1"/>
</dbReference>
<comment type="caution">
    <text evidence="1">The sequence shown here is derived from an EMBL/GenBank/DDBJ whole genome shotgun (WGS) entry which is preliminary data.</text>
</comment>
<keyword evidence="2" id="KW-1185">Reference proteome</keyword>
<dbReference type="InterPro" id="IPR036162">
    <property type="entry name" value="Resolvase-like_N_sf"/>
</dbReference>
<protein>
    <submittedName>
        <fullName evidence="1">Recombinase family protein</fullName>
    </submittedName>
</protein>
<dbReference type="AlphaFoldDB" id="A0A5M4FHI9"/>
<dbReference type="GO" id="GO:0000150">
    <property type="term" value="F:DNA strand exchange activity"/>
    <property type="evidence" value="ECO:0007669"/>
    <property type="project" value="InterPro"/>
</dbReference>
<reference evidence="1" key="1">
    <citation type="submission" date="2019-09" db="EMBL/GenBank/DDBJ databases">
        <authorList>
            <person name="Li J."/>
        </authorList>
    </citation>
    <scope>NUCLEOTIDE SEQUENCE [LARGE SCALE GENOMIC DNA]</scope>
    <source>
        <strain evidence="1">JCM 14732</strain>
    </source>
</reference>
<dbReference type="EMBL" id="SDPQ02000001">
    <property type="protein sequence ID" value="KAA1399654.1"/>
    <property type="molecule type" value="Genomic_DNA"/>
</dbReference>
<name>A0A5M4FHI9_9ACTN</name>
<proteinExistence type="predicted"/>
<evidence type="ECO:0000313" key="2">
    <source>
        <dbReference type="Proteomes" id="UP000380867"/>
    </source>
</evidence>
<dbReference type="Proteomes" id="UP000380867">
    <property type="component" value="Unassembled WGS sequence"/>
</dbReference>
<dbReference type="OrthoDB" id="4500247at2"/>